<proteinExistence type="predicted"/>
<dbReference type="OrthoDB" id="6143215at2759"/>
<evidence type="ECO:0000256" key="1">
    <source>
        <dbReference type="SAM" id="MobiDB-lite"/>
    </source>
</evidence>
<dbReference type="AlphaFoldDB" id="A0A448WSZ3"/>
<comment type="caution">
    <text evidence="3">The sequence shown here is derived from an EMBL/GenBank/DDBJ whole genome shotgun (WGS) entry which is preliminary data.</text>
</comment>
<feature type="domain" description="Reverse transcriptase/retrotransposon-derived protein RNase H-like" evidence="2">
    <location>
        <begin position="21"/>
        <end position="116"/>
    </location>
</feature>
<dbReference type="InterPro" id="IPR043502">
    <property type="entry name" value="DNA/RNA_pol_sf"/>
</dbReference>
<evidence type="ECO:0000313" key="3">
    <source>
        <dbReference type="EMBL" id="VEL19488.1"/>
    </source>
</evidence>
<evidence type="ECO:0000313" key="4">
    <source>
        <dbReference type="Proteomes" id="UP000784294"/>
    </source>
</evidence>
<organism evidence="3 4">
    <name type="scientific">Protopolystoma xenopodis</name>
    <dbReference type="NCBI Taxonomy" id="117903"/>
    <lineage>
        <taxon>Eukaryota</taxon>
        <taxon>Metazoa</taxon>
        <taxon>Spiralia</taxon>
        <taxon>Lophotrochozoa</taxon>
        <taxon>Platyhelminthes</taxon>
        <taxon>Monogenea</taxon>
        <taxon>Polyopisthocotylea</taxon>
        <taxon>Polystomatidea</taxon>
        <taxon>Polystomatidae</taxon>
        <taxon>Protopolystoma</taxon>
    </lineage>
</organism>
<gene>
    <name evidence="3" type="ORF">PXEA_LOCUS12928</name>
</gene>
<dbReference type="EMBL" id="CAAALY010041781">
    <property type="protein sequence ID" value="VEL19488.1"/>
    <property type="molecule type" value="Genomic_DNA"/>
</dbReference>
<reference evidence="3" key="1">
    <citation type="submission" date="2018-11" db="EMBL/GenBank/DDBJ databases">
        <authorList>
            <consortium name="Pathogen Informatics"/>
        </authorList>
    </citation>
    <scope>NUCLEOTIDE SEQUENCE</scope>
</reference>
<name>A0A448WSZ3_9PLAT</name>
<feature type="region of interest" description="Disordered" evidence="1">
    <location>
        <begin position="132"/>
        <end position="164"/>
    </location>
</feature>
<sequence length="171" mass="19506">MLNSLEECLKDPKKDISLSKDTQGIFEHIQTDLAEVTMLAHPDSDTDLGLMMYASDEALSGALYHVVDETHQPLAFYPQRLTQTEQRYHNINREFLVVYSSMKYFIHMLIVSQFHVLPDHKPLCRAYKSASHKYSPHDSSTEQGTLLNHRSPMAQTDDDAGRDAPRCQALL</sequence>
<keyword evidence="4" id="KW-1185">Reference proteome</keyword>
<protein>
    <recommendedName>
        <fullName evidence="2">Reverse transcriptase/retrotransposon-derived protein RNase H-like domain-containing protein</fullName>
    </recommendedName>
</protein>
<evidence type="ECO:0000259" key="2">
    <source>
        <dbReference type="Pfam" id="PF17919"/>
    </source>
</evidence>
<dbReference type="PANTHER" id="PTHR33064:SF37">
    <property type="entry name" value="RIBONUCLEASE H"/>
    <property type="match status" value="1"/>
</dbReference>
<dbReference type="Proteomes" id="UP000784294">
    <property type="component" value="Unassembled WGS sequence"/>
</dbReference>
<dbReference type="InterPro" id="IPR041577">
    <property type="entry name" value="RT_RNaseH_2"/>
</dbReference>
<dbReference type="InterPro" id="IPR051320">
    <property type="entry name" value="Viral_Replic_Matur_Polypro"/>
</dbReference>
<dbReference type="SUPFAM" id="SSF56672">
    <property type="entry name" value="DNA/RNA polymerases"/>
    <property type="match status" value="1"/>
</dbReference>
<dbReference type="Pfam" id="PF17919">
    <property type="entry name" value="RT_RNaseH_2"/>
    <property type="match status" value="1"/>
</dbReference>
<dbReference type="PANTHER" id="PTHR33064">
    <property type="entry name" value="POL PROTEIN"/>
    <property type="match status" value="1"/>
</dbReference>
<accession>A0A448WSZ3</accession>